<evidence type="ECO:0000256" key="3">
    <source>
        <dbReference type="ARBA" id="ARBA00022670"/>
    </source>
</evidence>
<dbReference type="InterPro" id="IPR000884">
    <property type="entry name" value="TSP1_rpt"/>
</dbReference>
<keyword evidence="6 10" id="KW-0862">Zinc</keyword>
<feature type="active site" evidence="10">
    <location>
        <position position="461"/>
    </location>
</feature>
<accession>A0ABD2QAW1</accession>
<evidence type="ECO:0000256" key="4">
    <source>
        <dbReference type="ARBA" id="ARBA00022723"/>
    </source>
</evidence>
<evidence type="ECO:0000313" key="15">
    <source>
        <dbReference type="EMBL" id="KAL3316372.1"/>
    </source>
</evidence>
<dbReference type="GO" id="GO:0005576">
    <property type="term" value="C:extracellular region"/>
    <property type="evidence" value="ECO:0007669"/>
    <property type="project" value="UniProtKB-SubCell"/>
</dbReference>
<keyword evidence="2" id="KW-0964">Secreted</keyword>
<keyword evidence="5" id="KW-0378">Hydrolase</keyword>
<dbReference type="Proteomes" id="UP001626550">
    <property type="component" value="Unassembled WGS sequence"/>
</dbReference>
<evidence type="ECO:0000256" key="1">
    <source>
        <dbReference type="ARBA" id="ARBA00004613"/>
    </source>
</evidence>
<evidence type="ECO:0000256" key="9">
    <source>
        <dbReference type="ARBA" id="ARBA00023180"/>
    </source>
</evidence>
<dbReference type="InterPro" id="IPR001590">
    <property type="entry name" value="Peptidase_M12B"/>
</dbReference>
<evidence type="ECO:0000256" key="8">
    <source>
        <dbReference type="ARBA" id="ARBA00023157"/>
    </source>
</evidence>
<keyword evidence="8" id="KW-1015">Disulfide bond</keyword>
<gene>
    <name evidence="15" type="primary">ADAMTS9</name>
    <name evidence="15" type="ORF">Ciccas_004983</name>
</gene>
<dbReference type="Pfam" id="PF00090">
    <property type="entry name" value="TSP_1"/>
    <property type="match status" value="1"/>
</dbReference>
<dbReference type="Pfam" id="PF17771">
    <property type="entry name" value="ADAMTS_CR_2"/>
    <property type="match status" value="1"/>
</dbReference>
<dbReference type="PROSITE" id="PS50215">
    <property type="entry name" value="ADAM_MEPRO"/>
    <property type="match status" value="1"/>
</dbReference>
<dbReference type="Gene3D" id="2.60.120.830">
    <property type="match status" value="1"/>
</dbReference>
<keyword evidence="16" id="KW-1185">Reference proteome</keyword>
<feature type="compositionally biased region" description="Basic and acidic residues" evidence="11">
    <location>
        <begin position="288"/>
        <end position="298"/>
    </location>
</feature>
<evidence type="ECO:0000256" key="7">
    <source>
        <dbReference type="ARBA" id="ARBA00023049"/>
    </source>
</evidence>
<proteinExistence type="predicted"/>
<evidence type="ECO:0000256" key="12">
    <source>
        <dbReference type="SAM" id="SignalP"/>
    </source>
</evidence>
<keyword evidence="7 15" id="KW-0482">Metalloprotease</keyword>
<feature type="binding site" evidence="10">
    <location>
        <position position="470"/>
    </location>
    <ligand>
        <name>Zn(2+)</name>
        <dbReference type="ChEBI" id="CHEBI:29105"/>
        <note>catalytic</note>
    </ligand>
</feature>
<feature type="chain" id="PRO_5044763083" evidence="12">
    <location>
        <begin position="31"/>
        <end position="2005"/>
    </location>
</feature>
<dbReference type="Gene3D" id="2.20.100.10">
    <property type="entry name" value="Thrombospondin type-1 (TSP1) repeat"/>
    <property type="match status" value="2"/>
</dbReference>
<dbReference type="InterPro" id="IPR050439">
    <property type="entry name" value="ADAMTS_ADAMTS-like"/>
</dbReference>
<feature type="region of interest" description="Disordered" evidence="11">
    <location>
        <begin position="283"/>
        <end position="302"/>
    </location>
</feature>
<dbReference type="Gene3D" id="3.40.390.10">
    <property type="entry name" value="Collagenase (Catalytic Domain)"/>
    <property type="match status" value="1"/>
</dbReference>
<comment type="caution">
    <text evidence="10">Lacks conserved residue(s) required for the propagation of feature annotation.</text>
</comment>
<feature type="binding site" evidence="10">
    <location>
        <position position="464"/>
    </location>
    <ligand>
        <name>Zn(2+)</name>
        <dbReference type="ChEBI" id="CHEBI:29105"/>
        <note>catalytic</note>
    </ligand>
</feature>
<dbReference type="GO" id="GO:0006508">
    <property type="term" value="P:proteolysis"/>
    <property type="evidence" value="ECO:0007669"/>
    <property type="project" value="UniProtKB-KW"/>
</dbReference>
<evidence type="ECO:0000256" key="10">
    <source>
        <dbReference type="PROSITE-ProRule" id="PRU00276"/>
    </source>
</evidence>
<dbReference type="GO" id="GO:0046872">
    <property type="term" value="F:metal ion binding"/>
    <property type="evidence" value="ECO:0007669"/>
    <property type="project" value="UniProtKB-KW"/>
</dbReference>
<dbReference type="SMART" id="SM00209">
    <property type="entry name" value="TSP1"/>
    <property type="match status" value="5"/>
</dbReference>
<dbReference type="Pfam" id="PF08685">
    <property type="entry name" value="GON"/>
    <property type="match status" value="1"/>
</dbReference>
<dbReference type="GO" id="GO:0008237">
    <property type="term" value="F:metallopeptidase activity"/>
    <property type="evidence" value="ECO:0007669"/>
    <property type="project" value="UniProtKB-KW"/>
</dbReference>
<dbReference type="InterPro" id="IPR036383">
    <property type="entry name" value="TSP1_rpt_sf"/>
</dbReference>
<feature type="domain" description="Peptidase M12B" evidence="13">
    <location>
        <begin position="321"/>
        <end position="514"/>
    </location>
</feature>
<evidence type="ECO:0000313" key="16">
    <source>
        <dbReference type="Proteomes" id="UP001626550"/>
    </source>
</evidence>
<protein>
    <submittedName>
        <fullName evidence="15">A disintegrin and metalloproteinase with thrombospondin motifs 9</fullName>
    </submittedName>
</protein>
<evidence type="ECO:0000256" key="2">
    <source>
        <dbReference type="ARBA" id="ARBA00022525"/>
    </source>
</evidence>
<feature type="domain" description="GON" evidence="14">
    <location>
        <begin position="1797"/>
        <end position="2005"/>
    </location>
</feature>
<dbReference type="InterPro" id="IPR041645">
    <property type="entry name" value="ADAMTS_CR_2"/>
</dbReference>
<dbReference type="SUPFAM" id="SSF55486">
    <property type="entry name" value="Metalloproteases ('zincins'), catalytic domain"/>
    <property type="match status" value="1"/>
</dbReference>
<evidence type="ECO:0000256" key="11">
    <source>
        <dbReference type="SAM" id="MobiDB-lite"/>
    </source>
</evidence>
<comment type="caution">
    <text evidence="15">The sequence shown here is derived from an EMBL/GenBank/DDBJ whole genome shotgun (WGS) entry which is preliminary data.</text>
</comment>
<keyword evidence="3" id="KW-0645">Protease</keyword>
<dbReference type="FunFam" id="2.20.100.10:FF:000001">
    <property type="entry name" value="semaphorin-5A isoform X1"/>
    <property type="match status" value="1"/>
</dbReference>
<evidence type="ECO:0000259" key="13">
    <source>
        <dbReference type="PROSITE" id="PS50215"/>
    </source>
</evidence>
<dbReference type="PANTHER" id="PTHR13723">
    <property type="entry name" value="ADAMTS A DISINTEGRIN AND METALLOPROTEASE WITH THROMBOSPONDIN MOTIFS PROTEASE"/>
    <property type="match status" value="1"/>
</dbReference>
<reference evidence="15 16" key="1">
    <citation type="submission" date="2024-11" db="EMBL/GenBank/DDBJ databases">
        <title>Adaptive evolution of stress response genes in parasites aligns with host niche diversity.</title>
        <authorList>
            <person name="Hahn C."/>
            <person name="Resl P."/>
        </authorList>
    </citation>
    <scope>NUCLEOTIDE SEQUENCE [LARGE SCALE GENOMIC DNA]</scope>
    <source>
        <strain evidence="15">EGGRZ-B1_66</strain>
        <tissue evidence="15">Body</tissue>
    </source>
</reference>
<feature type="non-terminal residue" evidence="15">
    <location>
        <position position="2005"/>
    </location>
</feature>
<evidence type="ECO:0000256" key="5">
    <source>
        <dbReference type="ARBA" id="ARBA00022801"/>
    </source>
</evidence>
<dbReference type="SUPFAM" id="SSF82895">
    <property type="entry name" value="TSP-1 type 1 repeat"/>
    <property type="match status" value="3"/>
</dbReference>
<dbReference type="InterPro" id="IPR024079">
    <property type="entry name" value="MetalloPept_cat_dom_sf"/>
</dbReference>
<comment type="subcellular location">
    <subcellularLocation>
        <location evidence="1">Secreted</location>
    </subcellularLocation>
</comment>
<organism evidence="15 16">
    <name type="scientific">Cichlidogyrus casuarinus</name>
    <dbReference type="NCBI Taxonomy" id="1844966"/>
    <lineage>
        <taxon>Eukaryota</taxon>
        <taxon>Metazoa</taxon>
        <taxon>Spiralia</taxon>
        <taxon>Lophotrochozoa</taxon>
        <taxon>Platyhelminthes</taxon>
        <taxon>Monogenea</taxon>
        <taxon>Monopisthocotylea</taxon>
        <taxon>Dactylogyridea</taxon>
        <taxon>Ancyrocephalidae</taxon>
        <taxon>Cichlidogyrus</taxon>
    </lineage>
</organism>
<feature type="signal peptide" evidence="12">
    <location>
        <begin position="1"/>
        <end position="30"/>
    </location>
</feature>
<evidence type="ECO:0000259" key="14">
    <source>
        <dbReference type="PROSITE" id="PS51046"/>
    </source>
</evidence>
<dbReference type="InterPro" id="IPR012314">
    <property type="entry name" value="Pept_M12B_GON-ADAMTSs"/>
</dbReference>
<dbReference type="Pfam" id="PF13688">
    <property type="entry name" value="Reprolysin_5"/>
    <property type="match status" value="1"/>
</dbReference>
<dbReference type="PANTHER" id="PTHR13723:SF281">
    <property type="entry name" value="PAPILIN"/>
    <property type="match status" value="1"/>
</dbReference>
<dbReference type="PROSITE" id="PS51046">
    <property type="entry name" value="GON"/>
    <property type="match status" value="1"/>
</dbReference>
<dbReference type="Pfam" id="PF05986">
    <property type="entry name" value="ADAMTS_spacer1"/>
    <property type="match status" value="1"/>
</dbReference>
<dbReference type="PROSITE" id="PS50092">
    <property type="entry name" value="TSP1"/>
    <property type="match status" value="3"/>
</dbReference>
<keyword evidence="9" id="KW-0325">Glycoprotein</keyword>
<keyword evidence="12" id="KW-0732">Signal</keyword>
<name>A0ABD2QAW1_9PLAT</name>
<evidence type="ECO:0000256" key="6">
    <source>
        <dbReference type="ARBA" id="ARBA00022833"/>
    </source>
</evidence>
<dbReference type="InterPro" id="IPR010294">
    <property type="entry name" value="ADAMTS_spacer1"/>
</dbReference>
<keyword evidence="4 10" id="KW-0479">Metal-binding</keyword>
<dbReference type="EMBL" id="JBJKFK010000549">
    <property type="protein sequence ID" value="KAL3316372.1"/>
    <property type="molecule type" value="Genomic_DNA"/>
</dbReference>
<sequence>MRFSHLVHGFSPTGPLLLATLLAFIPSSSCARSSWYPWHAQNSAHSELVFPRVSLYQVNHQAEPQIQNVGFRTSLEAFHQAFEFDAQNFRRGPGEQTDHDPLLDPAERRRDRNLNCSFWAGDVVALRLPNCHSLGHVFSLGKVDILYCFNTDAWNTGRNKRRAKVALLVVSDFDKHSCSIVKPEPRLKQVVYFDFVINGYQLRVESDKTQPIYWQHTAQNAWKVFSEYRAGTYRVTSPLTYSQQKSGKELCNLLLSQRERGILRNRRDLKHIKELDFEPVSELDEEETTKRTSTERSPKTYPSLDDCGMEPCVAHDESKEHQIELLIVATERMKTKYGNRLEPYLISTINSVSNIFRKPSFGSRLRISISAIITMDKDYSKKNNLYDWSNSNQDTILRKFCNWVNSLRSPKLQWDTAMFVNTGSFNSSALGVAHRSSICGRLSCLLSLDRGFGTGHVIAHELGHQLGANHDYEAGTNMCIKEKNDKMIDAMYASKKEGGRNGSPNLPRVEYRNCIDYVMSGAVFFDLYPPEWSERSRLSVQDYIKFVFLLSNPHSFTLDRTESASCLLSQAMANPQFSADKLEDLERSSLSGNDFSISEQCHFTTNGENQIPCFTRANECKQLHCSSSRDDCHSKSPVGIWAEGTPCTSVPKGVCFAGECFAYGVIPSPVHGAWSEWTPWSECSRPCDGGIRVSHRECNNPEPAYGGHFCLGYRTRISSCNLKGCTRSLPDVRQELCDEAGRQINTKLEAYKPKFQEGTACQLICMASDQTFPHNHSPSKLDGLRCYDNEDAICINGECVSKYPGLGRRRAETCDFSTPLSLDQDTWTVTSLVECKGEGLQRVGCDGILGSKLRYDNCNICGGDNSTCVEISGAFDGHLAQKEDWKSSNMVRAVEIPHGSMNIRISKVSPRNDAFSNVSYGDYNLLTFDDSKIYVRRGETRESFLGAQMHYSGSAERIEFIHIDGTINHKLTVFVKQENSQTQFPVPKVTYRYFLKKEDQINLPEKHSIQRAIRGTTQRPYYKWEPTLLSGCFGCEGTEAYRLRCVLVDESRPDYMAQPIQDRTVSNSNCRDSPRPDYRKRKCSELCNLRWSNQTINPDQPNFQSKCSAHCGEGIQTVWTVCERLNVRSNSWEASQRGRQECIEAGLGTPNQQSIQTCQGSCNPIMFVSSPWSQCDGICGRGLSYRHISCLGIDKFEWPLAICKRYAGPASHQLASDGLLPLKNSDIHRILSDSRFRTDNDEKRFEDRALCTDLTRCNGTFKWLPEPWTECKLSGELMDDHCELNSSTLAKSATSTAAALEGFRQRTVSCLLDNFADKSFNKMVNLEFCHLATELELLEPLPISLEACTNPICYRWSSIQWEACSASCGKGTQLGKLHCQRVTWPHFITTVERTEEDNCAFMLKPVEERELQRECDAGSCWNRSFEWRTSPWSECSKQCGSGVQHRTVTCYVIHKHHGDSMGYQTESQVEDYDCESNLTDQPKPHEESACDMGLCARWIADKWSSCQGYCEYGIQTRSVKCAMPEKMDELAAMSTSQYSANEEFNRKKTVADSDCRKEIKPSSFRACVMGKQCSSWVSSDWDKCSAHNCGFGERSRSTTCSNNRLDWELDQNLDSELRPYMQYFHELALTRALETTWVADHQLVYNLVMNGAIRISAPCDDLEAPINNVECFTHHDCRSSNVVWWPVPTTECERMSGSSNFGVLTRRVICLMGLQRASNAECYGYPKPKQKIHCIDREYRTYSWNSGSWSNCPEKCGRFYKTRKVTCVDDLGDEQPMEMCNPQMKPPSDSLCQNKCEASNCQELKQKGLGDTDGVYKLRIQGKTVEIFCAEMGSERPREYLVLSQENTAHFSGASVDPMDREQRVERCCEANNGSTCAWIHANPQMESTSMFRKIGIDLNKLQLDRETLIVRVNVICSPVYDVQFVDTYGEVPVPYGAARDCLGIKECLKGHFTIDLRGTGFRVATYTSWKRDHATDFMRIDRAEVSPILNYYVLLRPLTGTLNL</sequence>
<dbReference type="Pfam" id="PF19030">
    <property type="entry name" value="TSP1_ADAMTS"/>
    <property type="match status" value="2"/>
</dbReference>
<feature type="binding site" evidence="10">
    <location>
        <position position="460"/>
    </location>
    <ligand>
        <name>Zn(2+)</name>
        <dbReference type="ChEBI" id="CHEBI:29105"/>
        <note>catalytic</note>
    </ligand>
</feature>